<comment type="pathway">
    <text evidence="2 15">Cofactor biosynthesis; (R)-pantothenate biosynthesis; (R)-pantothenate from (R)-pantoate and beta-alanine: step 1/1.</text>
</comment>
<keyword evidence="8 15" id="KW-0566">Pantothenate biosynthesis</keyword>
<dbReference type="Gene3D" id="3.40.50.620">
    <property type="entry name" value="HUPs"/>
    <property type="match status" value="1"/>
</dbReference>
<dbReference type="AlphaFoldDB" id="A0A8J3NVY4"/>
<dbReference type="InterPro" id="IPR014729">
    <property type="entry name" value="Rossmann-like_a/b/a_fold"/>
</dbReference>
<feature type="binding site" evidence="15">
    <location>
        <begin position="146"/>
        <end position="149"/>
    </location>
    <ligand>
        <name>ATP</name>
        <dbReference type="ChEBI" id="CHEBI:30616"/>
    </ligand>
</feature>
<feature type="binding site" evidence="15">
    <location>
        <begin position="28"/>
        <end position="35"/>
    </location>
    <ligand>
        <name>ATP</name>
        <dbReference type="ChEBI" id="CHEBI:30616"/>
    </ligand>
</feature>
<dbReference type="HAMAP" id="MF_00158">
    <property type="entry name" value="PanC"/>
    <property type="match status" value="1"/>
</dbReference>
<name>A0A8J3NVY4_9ACTN</name>
<comment type="subcellular location">
    <subcellularLocation>
        <location evidence="1 15">Cytoplasm</location>
    </subcellularLocation>
</comment>
<comment type="caution">
    <text evidence="16">The sequence shown here is derived from an EMBL/GenBank/DDBJ whole genome shotgun (WGS) entry which is preliminary data.</text>
</comment>
<dbReference type="Proteomes" id="UP000619293">
    <property type="component" value="Unassembled WGS sequence"/>
</dbReference>
<keyword evidence="7 15" id="KW-0436">Ligase</keyword>
<feature type="binding site" evidence="15">
    <location>
        <position position="59"/>
    </location>
    <ligand>
        <name>(R)-pantoate</name>
        <dbReference type="ChEBI" id="CHEBI:15980"/>
    </ligand>
</feature>
<comment type="catalytic activity">
    <reaction evidence="12 15">
        <text>(R)-pantoate + beta-alanine + ATP = (R)-pantothenate + AMP + diphosphate + H(+)</text>
        <dbReference type="Rhea" id="RHEA:10912"/>
        <dbReference type="ChEBI" id="CHEBI:15378"/>
        <dbReference type="ChEBI" id="CHEBI:15980"/>
        <dbReference type="ChEBI" id="CHEBI:29032"/>
        <dbReference type="ChEBI" id="CHEBI:30616"/>
        <dbReference type="ChEBI" id="CHEBI:33019"/>
        <dbReference type="ChEBI" id="CHEBI:57966"/>
        <dbReference type="ChEBI" id="CHEBI:456215"/>
        <dbReference type="EC" id="6.3.2.1"/>
    </reaction>
</comment>
<dbReference type="PANTHER" id="PTHR21299:SF1">
    <property type="entry name" value="PANTOATE--BETA-ALANINE LIGASE"/>
    <property type="match status" value="1"/>
</dbReference>
<evidence type="ECO:0000256" key="5">
    <source>
        <dbReference type="ARBA" id="ARBA00014155"/>
    </source>
</evidence>
<dbReference type="CDD" id="cd00560">
    <property type="entry name" value="PanC"/>
    <property type="match status" value="1"/>
</dbReference>
<dbReference type="SUPFAM" id="SSF52374">
    <property type="entry name" value="Nucleotidylyl transferase"/>
    <property type="match status" value="1"/>
</dbReference>
<proteinExistence type="inferred from homology"/>
<evidence type="ECO:0000256" key="13">
    <source>
        <dbReference type="ARBA" id="ARBA00055042"/>
    </source>
</evidence>
<feature type="binding site" evidence="15">
    <location>
        <begin position="183"/>
        <end position="186"/>
    </location>
    <ligand>
        <name>ATP</name>
        <dbReference type="ChEBI" id="CHEBI:30616"/>
    </ligand>
</feature>
<evidence type="ECO:0000256" key="6">
    <source>
        <dbReference type="ARBA" id="ARBA00022490"/>
    </source>
</evidence>
<comment type="subunit">
    <text evidence="15">Homodimer.</text>
</comment>
<dbReference type="GO" id="GO:0005829">
    <property type="term" value="C:cytosol"/>
    <property type="evidence" value="ECO:0007669"/>
    <property type="project" value="TreeGrafter"/>
</dbReference>
<evidence type="ECO:0000256" key="8">
    <source>
        <dbReference type="ARBA" id="ARBA00022655"/>
    </source>
</evidence>
<dbReference type="EMBL" id="BONG01000051">
    <property type="protein sequence ID" value="GIF92810.1"/>
    <property type="molecule type" value="Genomic_DNA"/>
</dbReference>
<evidence type="ECO:0000256" key="4">
    <source>
        <dbReference type="ARBA" id="ARBA00012219"/>
    </source>
</evidence>
<dbReference type="Gene3D" id="3.30.1300.10">
    <property type="entry name" value="Pantoate-beta-alanine ligase, C-terminal domain"/>
    <property type="match status" value="1"/>
</dbReference>
<dbReference type="RefSeq" id="WP_191844260.1">
    <property type="nucleotide sequence ID" value="NZ_BAAALB010000025.1"/>
</dbReference>
<keyword evidence="6 15" id="KW-0963">Cytoplasm</keyword>
<dbReference type="InterPro" id="IPR004821">
    <property type="entry name" value="Cyt_trans-like"/>
</dbReference>
<dbReference type="InterPro" id="IPR003721">
    <property type="entry name" value="Pantoate_ligase"/>
</dbReference>
<feature type="binding site" evidence="15">
    <location>
        <position position="175"/>
    </location>
    <ligand>
        <name>ATP</name>
        <dbReference type="ChEBI" id="CHEBI:30616"/>
    </ligand>
</feature>
<evidence type="ECO:0000256" key="9">
    <source>
        <dbReference type="ARBA" id="ARBA00022741"/>
    </source>
</evidence>
<evidence type="ECO:0000256" key="11">
    <source>
        <dbReference type="ARBA" id="ARBA00032806"/>
    </source>
</evidence>
<evidence type="ECO:0000256" key="1">
    <source>
        <dbReference type="ARBA" id="ARBA00004496"/>
    </source>
</evidence>
<keyword evidence="17" id="KW-1185">Reference proteome</keyword>
<dbReference type="InterPro" id="IPR042176">
    <property type="entry name" value="Pantoate_ligase_C"/>
</dbReference>
<dbReference type="GO" id="GO:0015940">
    <property type="term" value="P:pantothenate biosynthetic process"/>
    <property type="evidence" value="ECO:0007669"/>
    <property type="project" value="UniProtKB-UniRule"/>
</dbReference>
<evidence type="ECO:0000256" key="12">
    <source>
        <dbReference type="ARBA" id="ARBA00048258"/>
    </source>
</evidence>
<evidence type="ECO:0000256" key="10">
    <source>
        <dbReference type="ARBA" id="ARBA00022840"/>
    </source>
</evidence>
<dbReference type="NCBIfam" id="TIGR00018">
    <property type="entry name" value="panC"/>
    <property type="match status" value="1"/>
</dbReference>
<keyword evidence="10 15" id="KW-0067">ATP-binding</keyword>
<dbReference type="NCBIfam" id="TIGR00125">
    <property type="entry name" value="cyt_tran_rel"/>
    <property type="match status" value="1"/>
</dbReference>
<dbReference type="UniPathway" id="UPA00028">
    <property type="reaction ID" value="UER00005"/>
</dbReference>
<dbReference type="EC" id="6.3.2.1" evidence="4 15"/>
<evidence type="ECO:0000313" key="16">
    <source>
        <dbReference type="EMBL" id="GIF92810.1"/>
    </source>
</evidence>
<comment type="similarity">
    <text evidence="3 15">Belongs to the pantothenate synthetase family.</text>
</comment>
<feature type="active site" description="Proton donor" evidence="15">
    <location>
        <position position="35"/>
    </location>
</feature>
<dbReference type="FunFam" id="3.40.50.620:FF:000114">
    <property type="entry name" value="Pantothenate synthetase"/>
    <property type="match status" value="1"/>
</dbReference>
<evidence type="ECO:0000313" key="17">
    <source>
        <dbReference type="Proteomes" id="UP000619293"/>
    </source>
</evidence>
<evidence type="ECO:0000256" key="15">
    <source>
        <dbReference type="HAMAP-Rule" id="MF_00158"/>
    </source>
</evidence>
<comment type="function">
    <text evidence="13 15">Catalyzes the condensation of pantoate with beta-alanine in an ATP-dependent reaction via a pantoyl-adenylate intermediate.</text>
</comment>
<dbReference type="Pfam" id="PF02569">
    <property type="entry name" value="Pantoate_ligase"/>
    <property type="match status" value="1"/>
</dbReference>
<feature type="binding site" evidence="15">
    <location>
        <position position="59"/>
    </location>
    <ligand>
        <name>beta-alanine</name>
        <dbReference type="ChEBI" id="CHEBI:57966"/>
    </ligand>
</feature>
<reference evidence="16 17" key="1">
    <citation type="submission" date="2021-01" db="EMBL/GenBank/DDBJ databases">
        <title>Whole genome shotgun sequence of Catellatospora chokoriensis NBRC 107358.</title>
        <authorList>
            <person name="Komaki H."/>
            <person name="Tamura T."/>
        </authorList>
    </citation>
    <scope>NUCLEOTIDE SEQUENCE [LARGE SCALE GENOMIC DNA]</scope>
    <source>
        <strain evidence="16 17">NBRC 107358</strain>
    </source>
</reference>
<gene>
    <name evidence="15 16" type="primary">panC</name>
    <name evidence="16" type="ORF">Cch02nite_62540</name>
</gene>
<sequence>MTAVVRTREELARARAAAQGSVAVVMTMGALHEGHATLLREARKNADFVLATIFVNPLQFGPNEDLARYPRTFDADLAVCAAEGVDLVFAPTPEVMYPHGQPQVTVHPGPLGEVLEGAVRPGHFAGVLTVVGKLLRLTRPDLAFFGEKDYQQLTLITLMVRDLELGVEIVGVPTVREPDGLALSSRNRYLSEAERETALALSRGLRAGAARREAAAVLAAARAELAGVDVDYLALRGTDLSEDPGPGEARLLVAARVGTTRLIDNLPVHLDADGAATKTEGESA</sequence>
<evidence type="ECO:0000256" key="2">
    <source>
        <dbReference type="ARBA" id="ARBA00004990"/>
    </source>
</evidence>
<organism evidence="16 17">
    <name type="scientific">Catellatospora chokoriensis</name>
    <dbReference type="NCBI Taxonomy" id="310353"/>
    <lineage>
        <taxon>Bacteria</taxon>
        <taxon>Bacillati</taxon>
        <taxon>Actinomycetota</taxon>
        <taxon>Actinomycetes</taxon>
        <taxon>Micromonosporales</taxon>
        <taxon>Micromonosporaceae</taxon>
        <taxon>Catellatospora</taxon>
    </lineage>
</organism>
<dbReference type="GO" id="GO:0004592">
    <property type="term" value="F:pantoate-beta-alanine ligase activity"/>
    <property type="evidence" value="ECO:0007669"/>
    <property type="project" value="UniProtKB-UniRule"/>
</dbReference>
<dbReference type="PANTHER" id="PTHR21299">
    <property type="entry name" value="CYTIDYLATE KINASE/PANTOATE-BETA-ALANINE LIGASE"/>
    <property type="match status" value="1"/>
</dbReference>
<evidence type="ECO:0000256" key="7">
    <source>
        <dbReference type="ARBA" id="ARBA00022598"/>
    </source>
</evidence>
<dbReference type="GO" id="GO:0005524">
    <property type="term" value="F:ATP binding"/>
    <property type="evidence" value="ECO:0007669"/>
    <property type="project" value="UniProtKB-KW"/>
</dbReference>
<feature type="binding site" evidence="15">
    <location>
        <position position="152"/>
    </location>
    <ligand>
        <name>(R)-pantoate</name>
        <dbReference type="ChEBI" id="CHEBI:15980"/>
    </ligand>
</feature>
<evidence type="ECO:0000256" key="14">
    <source>
        <dbReference type="ARBA" id="ARBA00077433"/>
    </source>
</evidence>
<comment type="miscellaneous">
    <text evidence="15">The reaction proceeds by a bi uni uni bi ping pong mechanism.</text>
</comment>
<keyword evidence="9 15" id="KW-0547">Nucleotide-binding</keyword>
<protein>
    <recommendedName>
        <fullName evidence="5 15">Pantothenate synthetase</fullName>
        <shortName evidence="15">PS</shortName>
        <ecNumber evidence="4 15">6.3.2.1</ecNumber>
    </recommendedName>
    <alternativeName>
        <fullName evidence="14 15">Pantoate--beta-alanine ligase</fullName>
    </alternativeName>
    <alternativeName>
        <fullName evidence="11 15">Pantoate-activating enzyme</fullName>
    </alternativeName>
</protein>
<evidence type="ECO:0000256" key="3">
    <source>
        <dbReference type="ARBA" id="ARBA00009256"/>
    </source>
</evidence>
<accession>A0A8J3NVY4</accession>